<dbReference type="InterPro" id="IPR007948">
    <property type="entry name" value="DUF736"/>
</dbReference>
<organism evidence="1 2">
    <name type="scientific">Pseudorhizobium pelagicum</name>
    <dbReference type="NCBI Taxonomy" id="1509405"/>
    <lineage>
        <taxon>Bacteria</taxon>
        <taxon>Pseudomonadati</taxon>
        <taxon>Pseudomonadota</taxon>
        <taxon>Alphaproteobacteria</taxon>
        <taxon>Hyphomicrobiales</taxon>
        <taxon>Rhizobiaceae</taxon>
        <taxon>Rhizobium/Agrobacterium group</taxon>
        <taxon>Pseudorhizobium</taxon>
    </lineage>
</organism>
<dbReference type="EMBL" id="JOKJ01000017">
    <property type="protein sequence ID" value="KEQ06140.1"/>
    <property type="molecule type" value="Genomic_DNA"/>
</dbReference>
<dbReference type="Pfam" id="PF05284">
    <property type="entry name" value="DUF736"/>
    <property type="match status" value="1"/>
</dbReference>
<dbReference type="OrthoDB" id="9800788at2"/>
<protein>
    <recommendedName>
        <fullName evidence="3">DUF736 domain-containing protein</fullName>
    </recommendedName>
</protein>
<evidence type="ECO:0000313" key="1">
    <source>
        <dbReference type="EMBL" id="KEQ06140.1"/>
    </source>
</evidence>
<name>A0A922NZ08_9HYPH</name>
<evidence type="ECO:0000313" key="2">
    <source>
        <dbReference type="Proteomes" id="UP000052167"/>
    </source>
</evidence>
<sequence length="106" mass="11810">MATIGSFTATDNGFTGTIKTLNLYIKAKIVRSQRTSKGAPDFRVLTGDVEIGVGWQRQALDREHAYISVKLDDPSFRAPIYATLAPAQGDDELQLIWSRTLRRQGR</sequence>
<dbReference type="RefSeq" id="WP_037166581.1">
    <property type="nucleotide sequence ID" value="NZ_CAJXID010000013.1"/>
</dbReference>
<gene>
    <name evidence="1" type="ORF">GV68_07675</name>
</gene>
<reference evidence="1 2" key="1">
    <citation type="submission" date="2014-06" db="EMBL/GenBank/DDBJ databases">
        <title>Rhizobium pelagicum/R2-400B4.</title>
        <authorList>
            <person name="Kimes N.E."/>
            <person name="Lopez-Perez M."/>
        </authorList>
    </citation>
    <scope>NUCLEOTIDE SEQUENCE [LARGE SCALE GENOMIC DNA]</scope>
    <source>
        <strain evidence="1 2">R2-400B4</strain>
    </source>
</reference>
<proteinExistence type="predicted"/>
<comment type="caution">
    <text evidence="1">The sequence shown here is derived from an EMBL/GenBank/DDBJ whole genome shotgun (WGS) entry which is preliminary data.</text>
</comment>
<accession>A0A922NZ08</accession>
<dbReference type="Proteomes" id="UP000052167">
    <property type="component" value="Unassembled WGS sequence"/>
</dbReference>
<keyword evidence="2" id="KW-1185">Reference proteome</keyword>
<evidence type="ECO:0008006" key="3">
    <source>
        <dbReference type="Google" id="ProtNLM"/>
    </source>
</evidence>
<dbReference type="AlphaFoldDB" id="A0A922NZ08"/>